<dbReference type="AlphaFoldDB" id="A0A4Y2NS49"/>
<evidence type="ECO:0000313" key="2">
    <source>
        <dbReference type="EMBL" id="GBN40867.1"/>
    </source>
</evidence>
<proteinExistence type="predicted"/>
<protein>
    <submittedName>
        <fullName evidence="2">Uncharacterized protein</fullName>
    </submittedName>
</protein>
<gene>
    <name evidence="2" type="ORF">AVEN_118493_1</name>
</gene>
<reference evidence="2 3" key="1">
    <citation type="journal article" date="2019" name="Sci. Rep.">
        <title>Orb-weaving spider Araneus ventricosus genome elucidates the spidroin gene catalogue.</title>
        <authorList>
            <person name="Kono N."/>
            <person name="Nakamura H."/>
            <person name="Ohtoshi R."/>
            <person name="Moran D.A.P."/>
            <person name="Shinohara A."/>
            <person name="Yoshida Y."/>
            <person name="Fujiwara M."/>
            <person name="Mori M."/>
            <person name="Tomita M."/>
            <person name="Arakawa K."/>
        </authorList>
    </citation>
    <scope>NUCLEOTIDE SEQUENCE [LARGE SCALE GENOMIC DNA]</scope>
</reference>
<comment type="caution">
    <text evidence="2">The sequence shown here is derived from an EMBL/GenBank/DDBJ whole genome shotgun (WGS) entry which is preliminary data.</text>
</comment>
<dbReference type="Proteomes" id="UP000499080">
    <property type="component" value="Unassembled WGS sequence"/>
</dbReference>
<evidence type="ECO:0000256" key="1">
    <source>
        <dbReference type="SAM" id="MobiDB-lite"/>
    </source>
</evidence>
<keyword evidence="3" id="KW-1185">Reference proteome</keyword>
<dbReference type="EMBL" id="BGPR01009565">
    <property type="protein sequence ID" value="GBN40867.1"/>
    <property type="molecule type" value="Genomic_DNA"/>
</dbReference>
<accession>A0A4Y2NS49</accession>
<evidence type="ECO:0000313" key="3">
    <source>
        <dbReference type="Proteomes" id="UP000499080"/>
    </source>
</evidence>
<feature type="region of interest" description="Disordered" evidence="1">
    <location>
        <begin position="1"/>
        <end position="25"/>
    </location>
</feature>
<organism evidence="2 3">
    <name type="scientific">Araneus ventricosus</name>
    <name type="common">Orbweaver spider</name>
    <name type="synonym">Epeira ventricosa</name>
    <dbReference type="NCBI Taxonomy" id="182803"/>
    <lineage>
        <taxon>Eukaryota</taxon>
        <taxon>Metazoa</taxon>
        <taxon>Ecdysozoa</taxon>
        <taxon>Arthropoda</taxon>
        <taxon>Chelicerata</taxon>
        <taxon>Arachnida</taxon>
        <taxon>Araneae</taxon>
        <taxon>Araneomorphae</taxon>
        <taxon>Entelegynae</taxon>
        <taxon>Araneoidea</taxon>
        <taxon>Araneidae</taxon>
        <taxon>Araneus</taxon>
    </lineage>
</organism>
<sequence>MTSGPKDRSPKRLKKFRPPPPRAAQKYRQASVVLLGLFGCCRVDPRTATNIPLSGFGSMLLPDVPKSIQFPVHVLKRSIPISLSHTEC</sequence>
<feature type="compositionally biased region" description="Basic and acidic residues" evidence="1">
    <location>
        <begin position="1"/>
        <end position="10"/>
    </location>
</feature>
<name>A0A4Y2NS49_ARAVE</name>